<dbReference type="EMBL" id="KF891883">
    <property type="protein sequence ID" value="AIW01456.1"/>
    <property type="molecule type" value="Genomic_DNA"/>
</dbReference>
<feature type="compositionally biased region" description="Basic residues" evidence="1">
    <location>
        <begin position="106"/>
        <end position="166"/>
    </location>
</feature>
<evidence type="ECO:0000313" key="4">
    <source>
        <dbReference type="EMBL" id="AIW01456.1"/>
    </source>
</evidence>
<keyword evidence="4" id="KW-0261">Viral envelope protein</keyword>
<gene>
    <name evidence="4" type="primary">CALYX</name>
    <name evidence="4" type="synonym">PEP</name>
</gene>
<dbReference type="GO" id="GO:0019028">
    <property type="term" value="C:viral capsid"/>
    <property type="evidence" value="ECO:0007669"/>
    <property type="project" value="InterPro"/>
</dbReference>
<dbReference type="Pfam" id="PF04513">
    <property type="entry name" value="Baculo_PEP_C"/>
    <property type="match status" value="1"/>
</dbReference>
<feature type="region of interest" description="Disordered" evidence="1">
    <location>
        <begin position="106"/>
        <end position="169"/>
    </location>
</feature>
<feature type="domain" description="Baculovirus polyhedron envelope protein PEP N-terminal" evidence="2">
    <location>
        <begin position="10"/>
        <end position="82"/>
    </location>
</feature>
<reference evidence="4" key="2">
    <citation type="journal article" date="2015" name="BMC Genomics">
        <title>Evidence of recent interspecies horizontal gene transfer regarding nucleopolyhedrovirus infection of Spodoptera frugiperda.</title>
        <authorList>
            <person name="Barrera G.P."/>
            <person name="Belaich M.N."/>
            <person name="Patarroyo M.A."/>
            <person name="Villamizar L.F."/>
            <person name="Ghiringhelli P.D."/>
        </authorList>
    </citation>
    <scope>NUCLEOTIDE SEQUENCE</scope>
    <source>
        <strain evidence="4">Colombian</strain>
    </source>
</reference>
<dbReference type="GO" id="GO:0005198">
    <property type="term" value="F:structural molecule activity"/>
    <property type="evidence" value="ECO:0007669"/>
    <property type="project" value="InterPro"/>
</dbReference>
<evidence type="ECO:0000256" key="1">
    <source>
        <dbReference type="SAM" id="MobiDB-lite"/>
    </source>
</evidence>
<sequence>MSLITKKCQDINVSVYFDQFCVLWVSADDVLHLLKLPASTLQSIAPRHKKCWVDFRCPNHCSHDGNKVFVDLYGLGNLCNRVNSQVSDYLMTLFVAEVYEERRRHRSCSPRRKSVSPRRRSPSPRRRSPSRRSPSPRRRRSRSRSRSRRRSSRCCPHHHHHHHHNHHTELLERIARQNDLIATNLNQLTVNNANQHLELSNLLNAIRLQQSTIGAQVAQILEAVEGLGDITGDFNRLLAEIDTRLTALSNNLLNAINQLSEQLRNELTGINAVLNNLSSSVTNINATLNNLLQAINGLNLGNIIAELQQTVNNILDLLETILGILQPPLNKK</sequence>
<evidence type="ECO:0000259" key="3">
    <source>
        <dbReference type="Pfam" id="PF04513"/>
    </source>
</evidence>
<dbReference type="Pfam" id="PF04512">
    <property type="entry name" value="Baculo_PEP_N"/>
    <property type="match status" value="1"/>
</dbReference>
<organismHost>
    <name type="scientific">Lepidoptera</name>
    <name type="common">moths &amp; butterflies</name>
    <dbReference type="NCBI Taxonomy" id="7088"/>
</organismHost>
<protein>
    <submittedName>
        <fullName evidence="4">Polyhedron envelope protein</fullName>
    </submittedName>
</protein>
<name>A0A0R5RHM6_NPVSF</name>
<proteinExistence type="predicted"/>
<dbReference type="GO" id="GO:0019031">
    <property type="term" value="C:viral envelope"/>
    <property type="evidence" value="ECO:0007669"/>
    <property type="project" value="UniProtKB-KW"/>
</dbReference>
<evidence type="ECO:0000259" key="2">
    <source>
        <dbReference type="Pfam" id="PF04512"/>
    </source>
</evidence>
<organism evidence="4">
    <name type="scientific">Spodoptera frugiperda nuclear polyhedrosis virus</name>
    <name type="common">SfNPV</name>
    <dbReference type="NCBI Taxonomy" id="10455"/>
    <lineage>
        <taxon>Viruses</taxon>
        <taxon>Viruses incertae sedis</taxon>
        <taxon>Naldaviricetes</taxon>
        <taxon>Lefavirales</taxon>
        <taxon>Baculoviridae</taxon>
        <taxon>Alphabaculovirus</taxon>
        <taxon>Alphabaculovirus spofrugiperdae</taxon>
    </lineage>
</organism>
<reference evidence="4" key="1">
    <citation type="submission" date="2013-11" db="EMBL/GenBank/DDBJ databases">
        <authorList>
            <person name="Hoang H.T."/>
            <person name="Killian M.L."/>
            <person name="Madson D.M."/>
            <person name="Arruda P.H.E."/>
            <person name="Sun D."/>
            <person name="Schwartz K.J."/>
            <person name="Yoon K."/>
        </authorList>
    </citation>
    <scope>NUCLEOTIDE SEQUENCE</scope>
    <source>
        <strain evidence="4">Colombian</strain>
    </source>
</reference>
<dbReference type="InterPro" id="IPR007600">
    <property type="entry name" value="Baculo_PEP_N"/>
</dbReference>
<feature type="domain" description="Baculovirus polyhedron envelope protein PEP C-terminal" evidence="3">
    <location>
        <begin position="183"/>
        <end position="319"/>
    </location>
</feature>
<keyword evidence="4" id="KW-0946">Virion</keyword>
<dbReference type="InterPro" id="IPR007601">
    <property type="entry name" value="Baculo_PEP_C"/>
</dbReference>
<accession>A0A0R5RHM6</accession>